<proteinExistence type="predicted"/>
<sequence length="116" mass="13329">VIETRKRALGDKHLDTLTSMANLLSTYWNQMRWNEAEELEVQVMETSSRALGNEHLGKLTSINNLTFTVRSQSRDKEAFSLLEICIQLRKQILGEQYPHTKLSLTALENGRQGKVR</sequence>
<dbReference type="InterPro" id="IPR053137">
    <property type="entry name" value="NLR-like"/>
</dbReference>
<dbReference type="Proteomes" id="UP000799777">
    <property type="component" value="Unassembled WGS sequence"/>
</dbReference>
<dbReference type="InterPro" id="IPR011990">
    <property type="entry name" value="TPR-like_helical_dom_sf"/>
</dbReference>
<evidence type="ECO:0000313" key="1">
    <source>
        <dbReference type="EMBL" id="KAF2032478.1"/>
    </source>
</evidence>
<accession>A0A9P4LNX5</accession>
<dbReference type="EMBL" id="ML978172">
    <property type="protein sequence ID" value="KAF2032478.1"/>
    <property type="molecule type" value="Genomic_DNA"/>
</dbReference>
<dbReference type="PANTHER" id="PTHR46082">
    <property type="entry name" value="ATP/GTP-BINDING PROTEIN-RELATED"/>
    <property type="match status" value="1"/>
</dbReference>
<reference evidence="1" key="1">
    <citation type="journal article" date="2020" name="Stud. Mycol.">
        <title>101 Dothideomycetes genomes: a test case for predicting lifestyles and emergence of pathogens.</title>
        <authorList>
            <person name="Haridas S."/>
            <person name="Albert R."/>
            <person name="Binder M."/>
            <person name="Bloem J."/>
            <person name="Labutti K."/>
            <person name="Salamov A."/>
            <person name="Andreopoulos B."/>
            <person name="Baker S."/>
            <person name="Barry K."/>
            <person name="Bills G."/>
            <person name="Bluhm B."/>
            <person name="Cannon C."/>
            <person name="Castanera R."/>
            <person name="Culley D."/>
            <person name="Daum C."/>
            <person name="Ezra D."/>
            <person name="Gonzalez J."/>
            <person name="Henrissat B."/>
            <person name="Kuo A."/>
            <person name="Liang C."/>
            <person name="Lipzen A."/>
            <person name="Lutzoni F."/>
            <person name="Magnuson J."/>
            <person name="Mondo S."/>
            <person name="Nolan M."/>
            <person name="Ohm R."/>
            <person name="Pangilinan J."/>
            <person name="Park H.-J."/>
            <person name="Ramirez L."/>
            <person name="Alfaro M."/>
            <person name="Sun H."/>
            <person name="Tritt A."/>
            <person name="Yoshinaga Y."/>
            <person name="Zwiers L.-H."/>
            <person name="Turgeon B."/>
            <person name="Goodwin S."/>
            <person name="Spatafora J."/>
            <person name="Crous P."/>
            <person name="Grigoriev I."/>
        </authorList>
    </citation>
    <scope>NUCLEOTIDE SEQUENCE</scope>
    <source>
        <strain evidence="1">CBS 110217</strain>
    </source>
</reference>
<gene>
    <name evidence="1" type="ORF">EK21DRAFT_60865</name>
</gene>
<keyword evidence="2" id="KW-1185">Reference proteome</keyword>
<organism evidence="1 2">
    <name type="scientific">Setomelanomma holmii</name>
    <dbReference type="NCBI Taxonomy" id="210430"/>
    <lineage>
        <taxon>Eukaryota</taxon>
        <taxon>Fungi</taxon>
        <taxon>Dikarya</taxon>
        <taxon>Ascomycota</taxon>
        <taxon>Pezizomycotina</taxon>
        <taxon>Dothideomycetes</taxon>
        <taxon>Pleosporomycetidae</taxon>
        <taxon>Pleosporales</taxon>
        <taxon>Pleosporineae</taxon>
        <taxon>Phaeosphaeriaceae</taxon>
        <taxon>Setomelanomma</taxon>
    </lineage>
</organism>
<evidence type="ECO:0000313" key="2">
    <source>
        <dbReference type="Proteomes" id="UP000799777"/>
    </source>
</evidence>
<name>A0A9P4LNX5_9PLEO</name>
<dbReference type="OrthoDB" id="5986190at2759"/>
<comment type="caution">
    <text evidence="1">The sequence shown here is derived from an EMBL/GenBank/DDBJ whole genome shotgun (WGS) entry which is preliminary data.</text>
</comment>
<dbReference type="Pfam" id="PF13374">
    <property type="entry name" value="TPR_10"/>
    <property type="match status" value="2"/>
</dbReference>
<protein>
    <submittedName>
        <fullName evidence="1">Kinesin light chain</fullName>
    </submittedName>
</protein>
<dbReference type="PANTHER" id="PTHR46082:SF11">
    <property type="entry name" value="AAA+ ATPASE DOMAIN-CONTAINING PROTEIN-RELATED"/>
    <property type="match status" value="1"/>
</dbReference>
<feature type="non-terminal residue" evidence="1">
    <location>
        <position position="1"/>
    </location>
</feature>
<dbReference type="AlphaFoldDB" id="A0A9P4LNX5"/>
<dbReference type="Gene3D" id="1.25.40.10">
    <property type="entry name" value="Tetratricopeptide repeat domain"/>
    <property type="match status" value="1"/>
</dbReference>